<evidence type="ECO:0000256" key="1">
    <source>
        <dbReference type="SAM" id="Coils"/>
    </source>
</evidence>
<evidence type="ECO:0008006" key="7">
    <source>
        <dbReference type="Google" id="ProtNLM"/>
    </source>
</evidence>
<dbReference type="GeneID" id="95985470"/>
<comment type="caution">
    <text evidence="5">The sequence shown here is derived from an EMBL/GenBank/DDBJ whole genome shotgun (WGS) entry which is preliminary data.</text>
</comment>
<dbReference type="PANTHER" id="PTHR33119">
    <property type="entry name" value="IFI3P"/>
    <property type="match status" value="1"/>
</dbReference>
<reference evidence="5 6" key="1">
    <citation type="submission" date="2023-08" db="EMBL/GenBank/DDBJ databases">
        <title>Annotated Genome Sequence of Vanrija albida AlHP1.</title>
        <authorList>
            <person name="Herzog R."/>
        </authorList>
    </citation>
    <scope>NUCLEOTIDE SEQUENCE [LARGE SCALE GENOMIC DNA]</scope>
    <source>
        <strain evidence="5 6">AlHP1</strain>
    </source>
</reference>
<evidence type="ECO:0000259" key="3">
    <source>
        <dbReference type="Pfam" id="PF14033"/>
    </source>
</evidence>
<dbReference type="Pfam" id="PF14033">
    <property type="entry name" value="DUF4246"/>
    <property type="match status" value="1"/>
</dbReference>
<accession>A0ABR3Q7J1</accession>
<dbReference type="InterPro" id="IPR049207">
    <property type="entry name" value="DUF4246_N"/>
</dbReference>
<protein>
    <recommendedName>
        <fullName evidence="7">Fe2OG dioxygenase domain-containing protein</fullName>
    </recommendedName>
</protein>
<dbReference type="RefSeq" id="XP_069210360.1">
    <property type="nucleotide sequence ID" value="XM_069352942.1"/>
</dbReference>
<feature type="region of interest" description="Disordered" evidence="2">
    <location>
        <begin position="89"/>
        <end position="117"/>
    </location>
</feature>
<dbReference type="PANTHER" id="PTHR33119:SF1">
    <property type="entry name" value="FE2OG DIOXYGENASE DOMAIN-CONTAINING PROTEIN"/>
    <property type="match status" value="1"/>
</dbReference>
<dbReference type="InterPro" id="IPR049192">
    <property type="entry name" value="DUF4246_C"/>
</dbReference>
<feature type="compositionally biased region" description="Acidic residues" evidence="2">
    <location>
        <begin position="370"/>
        <end position="390"/>
    </location>
</feature>
<evidence type="ECO:0000259" key="4">
    <source>
        <dbReference type="Pfam" id="PF21666"/>
    </source>
</evidence>
<keyword evidence="1" id="KW-0175">Coiled coil</keyword>
<feature type="domain" description="DUF4246" evidence="4">
    <location>
        <begin position="12"/>
        <end position="77"/>
    </location>
</feature>
<evidence type="ECO:0000313" key="5">
    <source>
        <dbReference type="EMBL" id="KAL1410416.1"/>
    </source>
</evidence>
<evidence type="ECO:0000313" key="6">
    <source>
        <dbReference type="Proteomes" id="UP001565368"/>
    </source>
</evidence>
<feature type="domain" description="DUF4246" evidence="3">
    <location>
        <begin position="134"/>
        <end position="599"/>
    </location>
</feature>
<evidence type="ECO:0000256" key="2">
    <source>
        <dbReference type="SAM" id="MobiDB-lite"/>
    </source>
</evidence>
<sequence length="662" mass="74018">MTETAPTHPAKLPGLGAPVGKYFTSYPAFPSAVRGWLPPTYTVRERAMMAFVMSVVDKDGWYDKVFNEEIVNKWREDLKEAVRLGWRHRDDPRPAGNDANDEDDQQQRPSDDDSLNTRVDSEFNLLLTCGFSDGMFEYCIDELRAKAELYKKIGFVEVLENHAAIFVSDNAVDDALREALIAAVKPLEDVPDADKDWHPGSDGKVLDLVHPSLWPLVYGKTLATDHEISLDESLNLIGSGDVVPVPALPKRDASYYRSNDHLIISDKFQWLPAEVDTSDDGMATFKSYINNLHPSNGELYGVLGRLVGKFLPLWSATYDRVLCAMNAEAARERISFWGGAKDVCRLPASVGCKCEGIGCKPPSGWRPPGWEEDSDRAESEDGSEGDDEGLQAEWTNSYMDNHDVEQPEPEPFEPFTEEEVAEKYKTQGPWFGYAAPKGRLQVIVKLANIHLTPEKPQYDGGSWHIEGAFNERICATGLYYYDNENITPSHLSFRGVTDGEALSEALTGALQSEYSDHRQLESVFFCDPQGEAVIDVGSVLTKQGRLLAFPNVLQHCVEPFELADKSKPGHRKIVALFLVDPDTPVVSTANIPPQQSHWGTSGAALGSRMPIELQNMVDAHIECPYGWDEARKLREQLMEERSRLEEVGDKLLEQHKFNLCEH</sequence>
<feature type="coiled-coil region" evidence="1">
    <location>
        <begin position="627"/>
        <end position="654"/>
    </location>
</feature>
<dbReference type="Pfam" id="PF21666">
    <property type="entry name" value="DUF4246_N"/>
    <property type="match status" value="1"/>
</dbReference>
<name>A0ABR3Q7J1_9TREE</name>
<organism evidence="5 6">
    <name type="scientific">Vanrija albida</name>
    <dbReference type="NCBI Taxonomy" id="181172"/>
    <lineage>
        <taxon>Eukaryota</taxon>
        <taxon>Fungi</taxon>
        <taxon>Dikarya</taxon>
        <taxon>Basidiomycota</taxon>
        <taxon>Agaricomycotina</taxon>
        <taxon>Tremellomycetes</taxon>
        <taxon>Trichosporonales</taxon>
        <taxon>Trichosporonaceae</taxon>
        <taxon>Vanrija</taxon>
    </lineage>
</organism>
<keyword evidence="6" id="KW-1185">Reference proteome</keyword>
<proteinExistence type="predicted"/>
<dbReference type="Proteomes" id="UP001565368">
    <property type="component" value="Unassembled WGS sequence"/>
</dbReference>
<dbReference type="InterPro" id="IPR025340">
    <property type="entry name" value="DUF4246"/>
</dbReference>
<dbReference type="EMBL" id="JBBXJM010000003">
    <property type="protein sequence ID" value="KAL1410416.1"/>
    <property type="molecule type" value="Genomic_DNA"/>
</dbReference>
<feature type="region of interest" description="Disordered" evidence="2">
    <location>
        <begin position="363"/>
        <end position="390"/>
    </location>
</feature>
<gene>
    <name evidence="5" type="ORF">Q8F55_004427</name>
</gene>